<evidence type="ECO:0000256" key="5">
    <source>
        <dbReference type="ARBA" id="ARBA00023235"/>
    </source>
</evidence>
<proteinExistence type="inferred from homology"/>
<dbReference type="InterPro" id="IPR018187">
    <property type="entry name" value="Asp/Glu_racemase_AS_1"/>
</dbReference>
<evidence type="ECO:0000256" key="6">
    <source>
        <dbReference type="ARBA" id="ARBA00023316"/>
    </source>
</evidence>
<dbReference type="EC" id="5.1.1.3" evidence="2 7"/>
<evidence type="ECO:0000256" key="2">
    <source>
        <dbReference type="ARBA" id="ARBA00013090"/>
    </source>
</evidence>
<feature type="binding site" evidence="7">
    <location>
        <begin position="186"/>
        <end position="187"/>
    </location>
    <ligand>
        <name>substrate</name>
    </ligand>
</feature>
<sequence>MMANNQPIGFFDSGVGGISVLKKAMELLPHEDFIYFGDSVNAPYGDKDLETIKELSFQAVDFLLSFQCKSIVVACNTATSAAIADIRAKYPDLPVIGIEPALKVAIDHTADGKILVLATNRTLHEEKFRKLSDQFSQSRNIVSLPLPGLVEIIENGEDFQEKSYAYLRKALEDVDRDLSSVVLGCTHYPFIKPSLRRIFSEEILIVDGSEGTARRLKEVLTEEDLLHEENHEGTLRVFNSSDSTKLIDLTYRLLQEDSDKDIL</sequence>
<dbReference type="InterPro" id="IPR001920">
    <property type="entry name" value="Asp/Glu_race"/>
</dbReference>
<keyword evidence="9" id="KW-1185">Reference proteome</keyword>
<dbReference type="HAMAP" id="MF_00258">
    <property type="entry name" value="Glu_racemase"/>
    <property type="match status" value="1"/>
</dbReference>
<comment type="similarity">
    <text evidence="7">Belongs to the aspartate/glutamate racemases family.</text>
</comment>
<evidence type="ECO:0000256" key="7">
    <source>
        <dbReference type="HAMAP-Rule" id="MF_00258"/>
    </source>
</evidence>
<feature type="binding site" evidence="7">
    <location>
        <begin position="76"/>
        <end position="77"/>
    </location>
    <ligand>
        <name>substrate</name>
    </ligand>
</feature>
<dbReference type="GO" id="GO:0009252">
    <property type="term" value="P:peptidoglycan biosynthetic process"/>
    <property type="evidence" value="ECO:0007669"/>
    <property type="project" value="UniProtKB-UniRule"/>
</dbReference>
<feature type="binding site" evidence="7">
    <location>
        <begin position="44"/>
        <end position="45"/>
    </location>
    <ligand>
        <name>substrate</name>
    </ligand>
</feature>
<dbReference type="PANTHER" id="PTHR21198:SF3">
    <property type="entry name" value="GLUTAMATE RACEMASE"/>
    <property type="match status" value="1"/>
</dbReference>
<dbReference type="Gene3D" id="3.40.50.1860">
    <property type="match status" value="2"/>
</dbReference>
<dbReference type="InterPro" id="IPR004391">
    <property type="entry name" value="Glu_race"/>
</dbReference>
<dbReference type="EMBL" id="JAFNJU010000005">
    <property type="protein sequence ID" value="MBO1264916.1"/>
    <property type="molecule type" value="Genomic_DNA"/>
</dbReference>
<dbReference type="AlphaFoldDB" id="A0A939KJC9"/>
<comment type="caution">
    <text evidence="8">The sequence shown here is derived from an EMBL/GenBank/DDBJ whole genome shotgun (WGS) entry which is preliminary data.</text>
</comment>
<dbReference type="Pfam" id="PF01177">
    <property type="entry name" value="Asp_Glu_race"/>
    <property type="match status" value="1"/>
</dbReference>
<feature type="active site" description="Proton donor/acceptor" evidence="7">
    <location>
        <position position="185"/>
    </location>
</feature>
<evidence type="ECO:0000313" key="9">
    <source>
        <dbReference type="Proteomes" id="UP000664218"/>
    </source>
</evidence>
<dbReference type="SUPFAM" id="SSF53681">
    <property type="entry name" value="Aspartate/glutamate racemase"/>
    <property type="match status" value="2"/>
</dbReference>
<feature type="active site" description="Proton donor/acceptor" evidence="7">
    <location>
        <position position="75"/>
    </location>
</feature>
<evidence type="ECO:0000313" key="8">
    <source>
        <dbReference type="EMBL" id="MBO1264916.1"/>
    </source>
</evidence>
<dbReference type="GO" id="GO:0071555">
    <property type="term" value="P:cell wall organization"/>
    <property type="evidence" value="ECO:0007669"/>
    <property type="project" value="UniProtKB-KW"/>
</dbReference>
<reference evidence="8" key="1">
    <citation type="submission" date="2021-03" db="EMBL/GenBank/DDBJ databases">
        <title>Proteiniclasticum marinus sp. nov., isolated from tidal flat sediment.</title>
        <authorList>
            <person name="Namirimu T."/>
            <person name="Yang J.-A."/>
            <person name="Yang S.-H."/>
            <person name="Kim Y.-J."/>
            <person name="Kwon K.K."/>
        </authorList>
    </citation>
    <scope>NUCLEOTIDE SEQUENCE</scope>
    <source>
        <strain evidence="8">SCR006</strain>
    </source>
</reference>
<evidence type="ECO:0000256" key="4">
    <source>
        <dbReference type="ARBA" id="ARBA00022984"/>
    </source>
</evidence>
<accession>A0A939KJC9</accession>
<evidence type="ECO:0000256" key="3">
    <source>
        <dbReference type="ARBA" id="ARBA00022960"/>
    </source>
</evidence>
<dbReference type="NCBIfam" id="TIGR00067">
    <property type="entry name" value="glut_race"/>
    <property type="match status" value="1"/>
</dbReference>
<gene>
    <name evidence="7" type="primary">murI</name>
    <name evidence="8" type="ORF">J3A84_07735</name>
</gene>
<keyword evidence="4 7" id="KW-0573">Peptidoglycan synthesis</keyword>
<organism evidence="8 9">
    <name type="scientific">Proteiniclasticum aestuarii</name>
    <dbReference type="NCBI Taxonomy" id="2817862"/>
    <lineage>
        <taxon>Bacteria</taxon>
        <taxon>Bacillati</taxon>
        <taxon>Bacillota</taxon>
        <taxon>Clostridia</taxon>
        <taxon>Eubacteriales</taxon>
        <taxon>Clostridiaceae</taxon>
        <taxon>Proteiniclasticum</taxon>
    </lineage>
</organism>
<dbReference type="InterPro" id="IPR015942">
    <property type="entry name" value="Asp/Glu/hydantoin_racemase"/>
</dbReference>
<keyword evidence="6 7" id="KW-0961">Cell wall biogenesis/degradation</keyword>
<comment type="pathway">
    <text evidence="7">Cell wall biogenesis; peptidoglycan biosynthesis.</text>
</comment>
<dbReference type="GO" id="GO:0008360">
    <property type="term" value="P:regulation of cell shape"/>
    <property type="evidence" value="ECO:0007669"/>
    <property type="project" value="UniProtKB-KW"/>
</dbReference>
<protein>
    <recommendedName>
        <fullName evidence="2 7">Glutamate racemase</fullName>
        <ecNumber evidence="2 7">5.1.1.3</ecNumber>
    </recommendedName>
</protein>
<evidence type="ECO:0000256" key="1">
    <source>
        <dbReference type="ARBA" id="ARBA00001602"/>
    </source>
</evidence>
<dbReference type="PROSITE" id="PS00923">
    <property type="entry name" value="ASP_GLU_RACEMASE_1"/>
    <property type="match status" value="1"/>
</dbReference>
<dbReference type="InterPro" id="IPR033134">
    <property type="entry name" value="Asp/Glu_racemase_AS_2"/>
</dbReference>
<comment type="catalytic activity">
    <reaction evidence="1 7">
        <text>L-glutamate = D-glutamate</text>
        <dbReference type="Rhea" id="RHEA:12813"/>
        <dbReference type="ChEBI" id="CHEBI:29985"/>
        <dbReference type="ChEBI" id="CHEBI:29986"/>
        <dbReference type="EC" id="5.1.1.3"/>
    </reaction>
</comment>
<dbReference type="GO" id="GO:0008881">
    <property type="term" value="F:glutamate racemase activity"/>
    <property type="evidence" value="ECO:0007669"/>
    <property type="project" value="UniProtKB-UniRule"/>
</dbReference>
<feature type="binding site" evidence="7">
    <location>
        <begin position="12"/>
        <end position="13"/>
    </location>
    <ligand>
        <name>substrate</name>
    </ligand>
</feature>
<keyword evidence="5 7" id="KW-0413">Isomerase</keyword>
<keyword evidence="3 7" id="KW-0133">Cell shape</keyword>
<dbReference type="PANTHER" id="PTHR21198">
    <property type="entry name" value="GLUTAMATE RACEMASE"/>
    <property type="match status" value="1"/>
</dbReference>
<dbReference type="PROSITE" id="PS00924">
    <property type="entry name" value="ASP_GLU_RACEMASE_2"/>
    <property type="match status" value="1"/>
</dbReference>
<comment type="function">
    <text evidence="7">Provides the (R)-glutamate required for cell wall biosynthesis.</text>
</comment>
<name>A0A939KJC9_9CLOT</name>
<dbReference type="Proteomes" id="UP000664218">
    <property type="component" value="Unassembled WGS sequence"/>
</dbReference>